<gene>
    <name evidence="9" type="ORF">A3K52_05250</name>
</gene>
<feature type="transmembrane region" description="Helical" evidence="7">
    <location>
        <begin position="114"/>
        <end position="133"/>
    </location>
</feature>
<comment type="caution">
    <text evidence="9">The sequence shown here is derived from an EMBL/GenBank/DDBJ whole genome shotgun (WGS) entry which is preliminary data.</text>
</comment>
<name>A0A1F7L1Y4_9BACT</name>
<evidence type="ECO:0000256" key="6">
    <source>
        <dbReference type="ARBA" id="ARBA00023136"/>
    </source>
</evidence>
<evidence type="ECO:0000259" key="8">
    <source>
        <dbReference type="PROSITE" id="PS50850"/>
    </source>
</evidence>
<dbReference type="SUPFAM" id="SSF103473">
    <property type="entry name" value="MFS general substrate transporter"/>
    <property type="match status" value="1"/>
</dbReference>
<dbReference type="Pfam" id="PF07690">
    <property type="entry name" value="MFS_1"/>
    <property type="match status" value="1"/>
</dbReference>
<dbReference type="EMBL" id="MGBR01000001">
    <property type="protein sequence ID" value="OGK74145.1"/>
    <property type="molecule type" value="Genomic_DNA"/>
</dbReference>
<dbReference type="GO" id="GO:0005886">
    <property type="term" value="C:plasma membrane"/>
    <property type="evidence" value="ECO:0007669"/>
    <property type="project" value="UniProtKB-SubCell"/>
</dbReference>
<feature type="transmembrane region" description="Helical" evidence="7">
    <location>
        <begin position="88"/>
        <end position="108"/>
    </location>
</feature>
<keyword evidence="3" id="KW-1003">Cell membrane</keyword>
<evidence type="ECO:0000256" key="7">
    <source>
        <dbReference type="SAM" id="Phobius"/>
    </source>
</evidence>
<dbReference type="AlphaFoldDB" id="A0A1F7L1Y4"/>
<dbReference type="PROSITE" id="PS50850">
    <property type="entry name" value="MFS"/>
    <property type="match status" value="1"/>
</dbReference>
<feature type="transmembrane region" description="Helical" evidence="7">
    <location>
        <begin position="20"/>
        <end position="44"/>
    </location>
</feature>
<protein>
    <recommendedName>
        <fullName evidence="8">Major facilitator superfamily (MFS) profile domain-containing protein</fullName>
    </recommendedName>
</protein>
<comment type="subcellular location">
    <subcellularLocation>
        <location evidence="1">Cell membrane</location>
        <topology evidence="1">Multi-pass membrane protein</topology>
    </subcellularLocation>
</comment>
<evidence type="ECO:0000313" key="10">
    <source>
        <dbReference type="Proteomes" id="UP000177050"/>
    </source>
</evidence>
<dbReference type="InterPro" id="IPR011701">
    <property type="entry name" value="MFS"/>
</dbReference>
<feature type="transmembrane region" description="Helical" evidence="7">
    <location>
        <begin position="178"/>
        <end position="198"/>
    </location>
</feature>
<dbReference type="PANTHER" id="PTHR23517">
    <property type="entry name" value="RESISTANCE PROTEIN MDTM, PUTATIVE-RELATED-RELATED"/>
    <property type="match status" value="1"/>
</dbReference>
<evidence type="ECO:0000313" key="9">
    <source>
        <dbReference type="EMBL" id="OGK74145.1"/>
    </source>
</evidence>
<feature type="transmembrane region" description="Helical" evidence="7">
    <location>
        <begin position="154"/>
        <end position="172"/>
    </location>
</feature>
<reference evidence="9 10" key="1">
    <citation type="journal article" date="2016" name="Nat. Commun.">
        <title>Thousands of microbial genomes shed light on interconnected biogeochemical processes in an aquifer system.</title>
        <authorList>
            <person name="Anantharaman K."/>
            <person name="Brown C.T."/>
            <person name="Hug L.A."/>
            <person name="Sharon I."/>
            <person name="Castelle C.J."/>
            <person name="Probst A.J."/>
            <person name="Thomas B.C."/>
            <person name="Singh A."/>
            <person name="Wilkins M.J."/>
            <person name="Karaoz U."/>
            <person name="Brodie E.L."/>
            <person name="Williams K.H."/>
            <person name="Hubbard S.S."/>
            <person name="Banfield J.F."/>
        </authorList>
    </citation>
    <scope>NUCLEOTIDE SEQUENCE [LARGE SCALE GENOMIC DNA]</scope>
</reference>
<accession>A0A1F7L1Y4</accession>
<keyword evidence="5 7" id="KW-1133">Transmembrane helix</keyword>
<keyword evidence="6 7" id="KW-0472">Membrane</keyword>
<evidence type="ECO:0000256" key="3">
    <source>
        <dbReference type="ARBA" id="ARBA00022475"/>
    </source>
</evidence>
<dbReference type="Gene3D" id="1.20.1250.20">
    <property type="entry name" value="MFS general substrate transporter like domains"/>
    <property type="match status" value="1"/>
</dbReference>
<dbReference type="Proteomes" id="UP000177050">
    <property type="component" value="Unassembled WGS sequence"/>
</dbReference>
<dbReference type="InterPro" id="IPR036259">
    <property type="entry name" value="MFS_trans_sf"/>
</dbReference>
<feature type="domain" description="Major facilitator superfamily (MFS) profile" evidence="8">
    <location>
        <begin position="1"/>
        <end position="206"/>
    </location>
</feature>
<evidence type="ECO:0000256" key="1">
    <source>
        <dbReference type="ARBA" id="ARBA00004651"/>
    </source>
</evidence>
<evidence type="ECO:0000256" key="2">
    <source>
        <dbReference type="ARBA" id="ARBA00022448"/>
    </source>
</evidence>
<dbReference type="InterPro" id="IPR020846">
    <property type="entry name" value="MFS_dom"/>
</dbReference>
<sequence length="206" mass="22814">MSKEFFIARRPSHFSVNPLVKAFILSEMFLWSAWNFVIPIFAIFATNEIQGGNVKIAASAYSTYLIVRVITELIAGKYLLDKKDAEKIIDTVIGTFIIAVSFIGFSLSNTVLPLFIFFGTIGIGMGMSAPAKYSLFSCHLDKGKEALEWSFHDAISFTGMALSATLGGFIAAEYGFKLLFFLASLVNLIAIVPYLVYLRLNHSNEH</sequence>
<organism evidence="9 10">
    <name type="scientific">Candidatus Roizmanbacteria bacterium RIFOXYD1_FULL_38_12</name>
    <dbReference type="NCBI Taxonomy" id="1802093"/>
    <lineage>
        <taxon>Bacteria</taxon>
        <taxon>Candidatus Roizmaniibacteriota</taxon>
    </lineage>
</organism>
<keyword evidence="4 7" id="KW-0812">Transmembrane</keyword>
<evidence type="ECO:0000256" key="5">
    <source>
        <dbReference type="ARBA" id="ARBA00022989"/>
    </source>
</evidence>
<dbReference type="InterPro" id="IPR050171">
    <property type="entry name" value="MFS_Transporters"/>
</dbReference>
<dbReference type="GO" id="GO:0022857">
    <property type="term" value="F:transmembrane transporter activity"/>
    <property type="evidence" value="ECO:0007669"/>
    <property type="project" value="InterPro"/>
</dbReference>
<evidence type="ECO:0000256" key="4">
    <source>
        <dbReference type="ARBA" id="ARBA00022692"/>
    </source>
</evidence>
<proteinExistence type="predicted"/>
<keyword evidence="2" id="KW-0813">Transport</keyword>